<evidence type="ECO:0000256" key="3">
    <source>
        <dbReference type="ARBA" id="ARBA00005667"/>
    </source>
</evidence>
<dbReference type="PANTHER" id="PTHR15082:SF2">
    <property type="entry name" value="NADH DEHYDROGENASE [UBIQUINONE] 1 BETA SUBCOMPLEX SUBUNIT 3"/>
    <property type="match status" value="1"/>
</dbReference>
<keyword evidence="5" id="KW-0679">Respiratory chain</keyword>
<dbReference type="Proteomes" id="UP000826573">
    <property type="component" value="Unassembled WGS sequence"/>
</dbReference>
<evidence type="ECO:0000313" key="12">
    <source>
        <dbReference type="EMBL" id="KAH0523619.1"/>
    </source>
</evidence>
<keyword evidence="8" id="KW-0249">Electron transport</keyword>
<dbReference type="Pfam" id="PF08122">
    <property type="entry name" value="NDUF_B12"/>
    <property type="match status" value="1"/>
</dbReference>
<dbReference type="AlphaFoldDB" id="A0A9P8HEE1"/>
<comment type="similarity">
    <text evidence="3">Belongs to the complex I NDUFB3 subunit family.</text>
</comment>
<comment type="caution">
    <text evidence="12">The sequence shown here is derived from an EMBL/GenBank/DDBJ whole genome shotgun (WGS) entry which is preliminary data.</text>
</comment>
<evidence type="ECO:0000256" key="4">
    <source>
        <dbReference type="ARBA" id="ARBA00022448"/>
    </source>
</evidence>
<proteinExistence type="inferred from homology"/>
<organism evidence="12 13">
    <name type="scientific">Trichoderma semiorbis</name>
    <dbReference type="NCBI Taxonomy" id="1491008"/>
    <lineage>
        <taxon>Eukaryota</taxon>
        <taxon>Fungi</taxon>
        <taxon>Dikarya</taxon>
        <taxon>Ascomycota</taxon>
        <taxon>Pezizomycotina</taxon>
        <taxon>Sordariomycetes</taxon>
        <taxon>Hypocreomycetidae</taxon>
        <taxon>Hypocreales</taxon>
        <taxon>Hypocreaceae</taxon>
        <taxon>Trichoderma</taxon>
    </lineage>
</organism>
<evidence type="ECO:0000256" key="5">
    <source>
        <dbReference type="ARBA" id="ARBA00022660"/>
    </source>
</evidence>
<keyword evidence="9" id="KW-1133">Transmembrane helix</keyword>
<dbReference type="InterPro" id="IPR012576">
    <property type="entry name" value="NDUFB3"/>
</dbReference>
<sequence length="178" mass="20335">MFIKIKEHDRWCFVLEEVTEAKAHPNSRRWPVHHMPPSSHHFLGHRIIPAPASILSQLRNFQSSHPSGLSRSDQIAGTLNWHHIMLATRALRAAHGPKPNITGFNMRALKEATGQPRYDPWERAEAWRYKGTFSRWNRFRSGFPGLGIASVAFAGYCAYEYLFLNDAHHGEGHGEGHH</sequence>
<evidence type="ECO:0000256" key="2">
    <source>
        <dbReference type="ARBA" id="ARBA00004298"/>
    </source>
</evidence>
<reference evidence="12 13" key="1">
    <citation type="submission" date="2021-08" db="EMBL/GenBank/DDBJ databases">
        <title>The highly contiguous genome resource for Trichoderma semiorbis FJ059, a fungal antagonistic to plant pathogens.</title>
        <authorList>
            <person name="Liu T."/>
        </authorList>
    </citation>
    <scope>NUCLEOTIDE SEQUENCE [LARGE SCALE GENOMIC DNA]</scope>
    <source>
        <strain evidence="12 13">FJ059</strain>
    </source>
</reference>
<evidence type="ECO:0000256" key="8">
    <source>
        <dbReference type="ARBA" id="ARBA00022982"/>
    </source>
</evidence>
<keyword evidence="13" id="KW-1185">Reference proteome</keyword>
<accession>A0A9P8HEE1</accession>
<dbReference type="PANTHER" id="PTHR15082">
    <property type="entry name" value="NADH-UBIQUINONE OXIDOREDUCTASE B12 SUBUNIT"/>
    <property type="match status" value="1"/>
</dbReference>
<keyword evidence="11" id="KW-0472">Membrane</keyword>
<dbReference type="GO" id="GO:0022900">
    <property type="term" value="P:electron transport chain"/>
    <property type="evidence" value="ECO:0007669"/>
    <property type="project" value="InterPro"/>
</dbReference>
<gene>
    <name evidence="12" type="ORF">TsFJ059_008597</name>
</gene>
<keyword evidence="7" id="KW-0999">Mitochondrion inner membrane</keyword>
<evidence type="ECO:0000256" key="9">
    <source>
        <dbReference type="ARBA" id="ARBA00022989"/>
    </source>
</evidence>
<protein>
    <recommendedName>
        <fullName evidence="14">NADH-ubiquinone oxidoreductase B12 subunit</fullName>
    </recommendedName>
</protein>
<dbReference type="GO" id="GO:0005743">
    <property type="term" value="C:mitochondrial inner membrane"/>
    <property type="evidence" value="ECO:0007669"/>
    <property type="project" value="UniProtKB-SubCell"/>
</dbReference>
<evidence type="ECO:0000256" key="11">
    <source>
        <dbReference type="ARBA" id="ARBA00023136"/>
    </source>
</evidence>
<evidence type="ECO:0008006" key="14">
    <source>
        <dbReference type="Google" id="ProtNLM"/>
    </source>
</evidence>
<name>A0A9P8HEE1_9HYPO</name>
<evidence type="ECO:0000256" key="1">
    <source>
        <dbReference type="ARBA" id="ARBA00003195"/>
    </source>
</evidence>
<evidence type="ECO:0000256" key="10">
    <source>
        <dbReference type="ARBA" id="ARBA00023128"/>
    </source>
</evidence>
<keyword evidence="6" id="KW-0812">Transmembrane</keyword>
<evidence type="ECO:0000256" key="7">
    <source>
        <dbReference type="ARBA" id="ARBA00022792"/>
    </source>
</evidence>
<evidence type="ECO:0000313" key="13">
    <source>
        <dbReference type="Proteomes" id="UP000826573"/>
    </source>
</evidence>
<comment type="subcellular location">
    <subcellularLocation>
        <location evidence="2">Mitochondrion inner membrane</location>
        <topology evidence="2">Single-pass membrane protein</topology>
        <orientation evidence="2">Matrix side</orientation>
    </subcellularLocation>
</comment>
<dbReference type="GO" id="GO:0032981">
    <property type="term" value="P:mitochondrial respiratory chain complex I assembly"/>
    <property type="evidence" value="ECO:0007669"/>
    <property type="project" value="TreeGrafter"/>
</dbReference>
<evidence type="ECO:0000256" key="6">
    <source>
        <dbReference type="ARBA" id="ARBA00022692"/>
    </source>
</evidence>
<dbReference type="EMBL" id="JAIMJC010000006">
    <property type="protein sequence ID" value="KAH0523619.1"/>
    <property type="molecule type" value="Genomic_DNA"/>
</dbReference>
<keyword evidence="4" id="KW-0813">Transport</keyword>
<comment type="function">
    <text evidence="1">Accessory subunit of the mitochondrial membrane respiratory chain NADH dehydrogenase (Complex I), that is believed not to be involved in catalysis. Complex I functions in the transfer of electrons from NADH to the respiratory chain. The immediate electron acceptor for the enzyme is believed to be ubiquinone.</text>
</comment>
<keyword evidence="10" id="KW-0496">Mitochondrion</keyword>